<dbReference type="Proteomes" id="UP000505325">
    <property type="component" value="Chromosome"/>
</dbReference>
<dbReference type="KEGG" id="pmak:PMPD1_1346"/>
<sequence>MDDDGLKMVMSPVQLAAVLSDKSVTEGETLSNRLYGGLGLAGGVVEMFGAGAMCVVPEPTMLTKAGCVFVGTHSLDVIQASIRQVWTGRKTDTDTYHSAVAIAESLGADKNTAMKVGLTVDLAIPIGFAIAVGAVRVAAIRGGRIKLAEHEAMPGRTKGGHTISKHVGKNTDELIARFNAEPKLKSSSSFRSISEAESLISKVLRYNKHQIEMWAKNVPPGVPARMPLNRMFAHQTGITILKGSSEVKKCYGVRVILDFQPWHGKPYFIVTAYAVI</sequence>
<dbReference type="EMBL" id="CP054212">
    <property type="protein sequence ID" value="QKJ86305.1"/>
    <property type="molecule type" value="Genomic_DNA"/>
</dbReference>
<dbReference type="AlphaFoldDB" id="A0A6M8U6R8"/>
<feature type="domain" description="Bacterial CdiA-CT RNAse A" evidence="1">
    <location>
        <begin position="160"/>
        <end position="273"/>
    </location>
</feature>
<keyword evidence="3" id="KW-1185">Reference proteome</keyword>
<evidence type="ECO:0000259" key="1">
    <source>
        <dbReference type="Pfam" id="PF18431"/>
    </source>
</evidence>
<name>A0A6M8U6R8_9GAMM</name>
<reference evidence="2 3" key="1">
    <citation type="submission" date="2020-06" db="EMBL/GenBank/DDBJ databases">
        <title>Genome sequence of Paramixta manurensis strain PD-1.</title>
        <authorList>
            <person name="Lee C.W."/>
            <person name="Kim J."/>
        </authorList>
    </citation>
    <scope>NUCLEOTIDE SEQUENCE [LARGE SCALE GENOMIC DNA]</scope>
    <source>
        <strain evidence="2 3">PD-1</strain>
    </source>
</reference>
<gene>
    <name evidence="2" type="ORF">PMPD1_1346</name>
</gene>
<organism evidence="2 3">
    <name type="scientific">Paramixta manurensis</name>
    <dbReference type="NCBI Taxonomy" id="2740817"/>
    <lineage>
        <taxon>Bacteria</taxon>
        <taxon>Pseudomonadati</taxon>
        <taxon>Pseudomonadota</taxon>
        <taxon>Gammaproteobacteria</taxon>
        <taxon>Enterobacterales</taxon>
        <taxon>Erwiniaceae</taxon>
        <taxon>Paramixta</taxon>
    </lineage>
</organism>
<dbReference type="Pfam" id="PF18431">
    <property type="entry name" value="RNAse_A_bac"/>
    <property type="match status" value="1"/>
</dbReference>
<accession>A0A6M8U6R8</accession>
<evidence type="ECO:0000313" key="3">
    <source>
        <dbReference type="Proteomes" id="UP000505325"/>
    </source>
</evidence>
<dbReference type="CDD" id="cd20684">
    <property type="entry name" value="CdiA-CT_Yk_RNaseA-like"/>
    <property type="match status" value="1"/>
</dbReference>
<proteinExistence type="predicted"/>
<dbReference type="RefSeq" id="WP_173633330.1">
    <property type="nucleotide sequence ID" value="NZ_CP054212.1"/>
</dbReference>
<evidence type="ECO:0000313" key="2">
    <source>
        <dbReference type="EMBL" id="QKJ86305.1"/>
    </source>
</evidence>
<protein>
    <recommendedName>
        <fullName evidence="1">Bacterial CdiA-CT RNAse A domain-containing protein</fullName>
    </recommendedName>
</protein>
<dbReference type="InterPro" id="IPR041436">
    <property type="entry name" value="RNAse_A_bac"/>
</dbReference>